<dbReference type="GeneID" id="34520229"/>
<dbReference type="EMBL" id="HG793127">
    <property type="protein sequence ID" value="CDK26844.1"/>
    <property type="molecule type" value="Genomic_DNA"/>
</dbReference>
<proteinExistence type="inferred from homology"/>
<dbReference type="Proteomes" id="UP000019384">
    <property type="component" value="Unassembled WGS sequence"/>
</dbReference>
<evidence type="ECO:0000259" key="2">
    <source>
        <dbReference type="Pfam" id="PF09811"/>
    </source>
</evidence>
<dbReference type="PANTHER" id="PTHR28532:SF1">
    <property type="entry name" value="ORAL CANCER OVEREXPRESSED 1"/>
    <property type="match status" value="1"/>
</dbReference>
<reference evidence="3" key="1">
    <citation type="submission" date="2013-12" db="EMBL/GenBank/DDBJ databases">
        <authorList>
            <person name="Genoscope - CEA"/>
        </authorList>
    </citation>
    <scope>NUCLEOTIDE SEQUENCE</scope>
    <source>
        <strain evidence="3">CBS 1993</strain>
    </source>
</reference>
<dbReference type="InterPro" id="IPR019191">
    <property type="entry name" value="Essential_protein_Yae1_N"/>
</dbReference>
<evidence type="ECO:0000313" key="4">
    <source>
        <dbReference type="Proteomes" id="UP000019384"/>
    </source>
</evidence>
<dbReference type="Pfam" id="PF09811">
    <property type="entry name" value="Yae1_N"/>
    <property type="match status" value="1"/>
</dbReference>
<dbReference type="HOGENOM" id="CLU_136375_0_0_1"/>
<dbReference type="AlphaFoldDB" id="W6MJX5"/>
<evidence type="ECO:0000256" key="1">
    <source>
        <dbReference type="ARBA" id="ARBA00038090"/>
    </source>
</evidence>
<comment type="similarity">
    <text evidence="1">Belongs to the LTO1 family.</text>
</comment>
<dbReference type="PANTHER" id="PTHR28532">
    <property type="entry name" value="GEO13458P1"/>
    <property type="match status" value="1"/>
</dbReference>
<dbReference type="InterPro" id="IPR052436">
    <property type="entry name" value="LTO1_adapter"/>
</dbReference>
<feature type="domain" description="Essential protein Yae1 N-terminal" evidence="2">
    <location>
        <begin position="20"/>
        <end position="57"/>
    </location>
</feature>
<dbReference type="RefSeq" id="XP_022458841.1">
    <property type="nucleotide sequence ID" value="XM_022603102.1"/>
</dbReference>
<sequence>MFDNDFDDLLNLEEKFYREGFEEGVQAGKQNNFREGKELGIQTGYQTFLYVGQIRGLTHSWKLYVDKINSGEISPPSERVGGKERDWVKVSNQISELKSLVDSLYENGKLNLTNSDDDVSKISSTIKALRTKARIIAGILAQRELFLEMERTALQVAGKIQTNQTLAPEEDMW</sequence>
<reference evidence="3" key="2">
    <citation type="submission" date="2014-02" db="EMBL/GenBank/DDBJ databases">
        <title>Complete DNA sequence of /Kuraishia capsulata/ illustrates novel genomic features among budding yeasts (/Saccharomycotina/).</title>
        <authorList>
            <person name="Morales L."/>
            <person name="Noel B."/>
            <person name="Porcel B."/>
            <person name="Marcet-Houben M."/>
            <person name="Hullo M-F."/>
            <person name="Sacerdot C."/>
            <person name="Tekaia F."/>
            <person name="Leh-Louis V."/>
            <person name="Despons L."/>
            <person name="Khanna V."/>
            <person name="Aury J-M."/>
            <person name="Barbe V."/>
            <person name="Couloux A."/>
            <person name="Labadie K."/>
            <person name="Pelletier E."/>
            <person name="Souciet J-L."/>
            <person name="Boekhout T."/>
            <person name="Gabaldon T."/>
            <person name="Wincker P."/>
            <person name="Dujon B."/>
        </authorList>
    </citation>
    <scope>NUCLEOTIDE SEQUENCE</scope>
    <source>
        <strain evidence="3">CBS 1993</strain>
    </source>
</reference>
<name>W6MJX5_9ASCO</name>
<dbReference type="OrthoDB" id="48036at2759"/>
<accession>W6MJX5</accession>
<gene>
    <name evidence="3" type="ORF">KUCA_T00002818001</name>
</gene>
<organism evidence="3 4">
    <name type="scientific">Kuraishia capsulata CBS 1993</name>
    <dbReference type="NCBI Taxonomy" id="1382522"/>
    <lineage>
        <taxon>Eukaryota</taxon>
        <taxon>Fungi</taxon>
        <taxon>Dikarya</taxon>
        <taxon>Ascomycota</taxon>
        <taxon>Saccharomycotina</taxon>
        <taxon>Pichiomycetes</taxon>
        <taxon>Pichiales</taxon>
        <taxon>Pichiaceae</taxon>
        <taxon>Kuraishia</taxon>
    </lineage>
</organism>
<keyword evidence="4" id="KW-1185">Reference proteome</keyword>
<dbReference type="STRING" id="1382522.W6MJX5"/>
<protein>
    <recommendedName>
        <fullName evidence="2">Essential protein Yae1 N-terminal domain-containing protein</fullName>
    </recommendedName>
</protein>
<evidence type="ECO:0000313" key="3">
    <source>
        <dbReference type="EMBL" id="CDK26844.1"/>
    </source>
</evidence>